<dbReference type="RefSeq" id="WP_009319177.1">
    <property type="nucleotide sequence ID" value="NZ_CABKQP010000005.1"/>
</dbReference>
<organism evidence="2 3">
    <name type="scientific">Coprobacter fastidiosus</name>
    <dbReference type="NCBI Taxonomy" id="1099853"/>
    <lineage>
        <taxon>Bacteria</taxon>
        <taxon>Pseudomonadati</taxon>
        <taxon>Bacteroidota</taxon>
        <taxon>Bacteroidia</taxon>
        <taxon>Bacteroidales</taxon>
        <taxon>Barnesiellaceae</taxon>
        <taxon>Coprobacter</taxon>
    </lineage>
</organism>
<reference evidence="2 3" key="1">
    <citation type="journal article" date="2018" name="Nat. Biotechnol.">
        <title>A standardized bacterial taxonomy based on genome phylogeny substantially revises the tree of life.</title>
        <authorList>
            <person name="Parks D.H."/>
            <person name="Chuvochina M."/>
            <person name="Waite D.W."/>
            <person name="Rinke C."/>
            <person name="Skarshewski A."/>
            <person name="Chaumeil P.A."/>
            <person name="Hugenholtz P."/>
        </authorList>
    </citation>
    <scope>NUCLEOTIDE SEQUENCE [LARGE SCALE GENOMIC DNA]</scope>
    <source>
        <strain evidence="2">UBA11482</strain>
    </source>
</reference>
<proteinExistence type="predicted"/>
<feature type="signal peptide" evidence="1">
    <location>
        <begin position="1"/>
        <end position="21"/>
    </location>
</feature>
<feature type="chain" id="PRO_5016973259" evidence="1">
    <location>
        <begin position="22"/>
        <end position="533"/>
    </location>
</feature>
<dbReference type="InterPro" id="IPR032560">
    <property type="entry name" value="DUF4932"/>
</dbReference>
<dbReference type="EMBL" id="DNWC01000123">
    <property type="protein sequence ID" value="HBJ09189.1"/>
    <property type="molecule type" value="Genomic_DNA"/>
</dbReference>
<dbReference type="Proteomes" id="UP000262954">
    <property type="component" value="Unassembled WGS sequence"/>
</dbReference>
<evidence type="ECO:0000313" key="3">
    <source>
        <dbReference type="Proteomes" id="UP000262954"/>
    </source>
</evidence>
<dbReference type="AlphaFoldDB" id="A0A354M3V0"/>
<comment type="caution">
    <text evidence="2">The sequence shown here is derived from an EMBL/GenBank/DDBJ whole genome shotgun (WGS) entry which is preliminary data.</text>
</comment>
<protein>
    <submittedName>
        <fullName evidence="2">DUF4932 domain-containing protein</fullName>
    </submittedName>
</protein>
<keyword evidence="1" id="KW-0732">Signal</keyword>
<evidence type="ECO:0000256" key="1">
    <source>
        <dbReference type="SAM" id="SignalP"/>
    </source>
</evidence>
<sequence length="533" mass="61669">MKKIILLLVLLLFCFSLPAKKLEPVRTSVGKLNVSVDPRTELLGVIQIMADYPLVTKNSPYSNEVKAYFEPMKDSKAVEVTRMLLQEYGFSYDAPVDFILRLSQPLQLKRIVPYSEDVKNRAGGEANLSVYRDAIRDFAKKSGFEHFYVSKKEFYERILASVREMFQGRDLVKTVEEYYKDSCNSYNMIICPLNGNNNYGLRFKSSNDKYDLYPVICGEGKYRERFFDNVILHEFNHSFVNPLTEKYRDKVELSKKLFEPIREFMTSKAYGEWKITLDEHIVRAVTARMMEMLFGKQVGAEWVIYEKKQGFVYIEPIIESLKRFESLRDSDGVTFAEYFPNLLSMLADLNPVNNFDTAAFNGIIDRVFNTGKIAVVYPTADCNQELIYKIKQYTAYVADFIKQKSTIKECVVISDSVALSKPLDEYGILCYGTIESNLFLSHYKETFPFQIKNGELFADKKYNDPSLRFITCLPNPQNNKNGMIVYTAFKNDNILDINSYSHGSYSYHIFSGNRTVLSEGFYDTKSVPWKFIK</sequence>
<accession>A0A354M3V0</accession>
<name>A0A354M3V0_9BACT</name>
<evidence type="ECO:0000313" key="2">
    <source>
        <dbReference type="EMBL" id="HBJ09189.1"/>
    </source>
</evidence>
<gene>
    <name evidence="2" type="ORF">DDY73_09315</name>
</gene>
<dbReference type="Pfam" id="PF16286">
    <property type="entry name" value="DUF4932"/>
    <property type="match status" value="1"/>
</dbReference>